<reference evidence="6" key="1">
    <citation type="journal article" date="2005" name="J. Virol.">
        <title>Ikappabeta-related vankyrin genes in the Campoletis sonorensis ichnovirus: temporal and tissue-specific patterns of expression in parasitized Heliothis virescens lepidopteran hosts.</title>
        <authorList>
            <person name="Kroemer J.A."/>
            <person name="Webb B.A."/>
        </authorList>
    </citation>
    <scope>NUCLEOTIDE SEQUENCE</scope>
</reference>
<keyword evidence="2" id="KW-0677">Repeat</keyword>
<dbReference type="GO" id="GO:0051059">
    <property type="term" value="F:NF-kappaB binding"/>
    <property type="evidence" value="ECO:0007669"/>
    <property type="project" value="TreeGrafter"/>
</dbReference>
<organismHost>
    <name type="scientific">Campoletis sonorensis</name>
    <dbReference type="NCBI Taxonomy" id="7416"/>
</organismHost>
<protein>
    <submittedName>
        <fullName evidence="6">Vankyrin 2</fullName>
    </submittedName>
</protein>
<dbReference type="GO" id="GO:0071356">
    <property type="term" value="P:cellular response to tumor necrosis factor"/>
    <property type="evidence" value="ECO:0007669"/>
    <property type="project" value="TreeGrafter"/>
</dbReference>
<evidence type="ECO:0000256" key="4">
    <source>
        <dbReference type="ARBA" id="ARBA00023043"/>
    </source>
</evidence>
<evidence type="ECO:0000256" key="2">
    <source>
        <dbReference type="ARBA" id="ARBA00022737"/>
    </source>
</evidence>
<keyword evidence="1" id="KW-0945">Host-virus interaction</keyword>
<keyword evidence="3" id="KW-1100">Inhibition of host NF-kappa-B by virus</keyword>
<proteinExistence type="evidence at transcript level"/>
<dbReference type="EMBL" id="AY953135">
    <property type="protein sequence ID" value="AAX56958.1"/>
    <property type="molecule type" value="mRNA"/>
</dbReference>
<dbReference type="PROSITE" id="PS50297">
    <property type="entry name" value="ANK_REP_REGION"/>
    <property type="match status" value="1"/>
</dbReference>
<accession>Q56IA3</accession>
<name>Q56IA3_CSIV</name>
<dbReference type="PANTHER" id="PTHR46680:SF3">
    <property type="entry name" value="NF-KAPPA-B INHIBITOR CACTUS"/>
    <property type="match status" value="1"/>
</dbReference>
<dbReference type="PROSITE" id="PS50088">
    <property type="entry name" value="ANK_REPEAT"/>
    <property type="match status" value="1"/>
</dbReference>
<dbReference type="InterPro" id="IPR036770">
    <property type="entry name" value="Ankyrin_rpt-contain_sf"/>
</dbReference>
<evidence type="ECO:0000256" key="1">
    <source>
        <dbReference type="ARBA" id="ARBA00022581"/>
    </source>
</evidence>
<dbReference type="PANTHER" id="PTHR46680">
    <property type="entry name" value="NF-KAPPA-B INHIBITOR ALPHA"/>
    <property type="match status" value="1"/>
</dbReference>
<dbReference type="InterPro" id="IPR051070">
    <property type="entry name" value="NF-kappa-B_inhibitor"/>
</dbReference>
<dbReference type="Gene3D" id="1.25.40.20">
    <property type="entry name" value="Ankyrin repeat-containing domain"/>
    <property type="match status" value="1"/>
</dbReference>
<dbReference type="SUPFAM" id="SSF48403">
    <property type="entry name" value="Ankyrin repeat"/>
    <property type="match status" value="1"/>
</dbReference>
<comment type="function">
    <text evidence="5">Suppresses the host immune response through NF-kappa-B inactivation. Possesses ankyrin repeat domains required for NF-kappa-B binding but lacks the regulatory regions required for dissociation from NF-kappa-B and degradation. Therefore, prevents host NF-kappa-B release and subsequent activation.</text>
</comment>
<dbReference type="GO" id="GO:0085034">
    <property type="term" value="P:symbiont-mediated suppression of host NF-kappaB cascade"/>
    <property type="evidence" value="ECO:0007669"/>
    <property type="project" value="UniProtKB-KW"/>
</dbReference>
<dbReference type="SMART" id="SM00248">
    <property type="entry name" value="ANK"/>
    <property type="match status" value="4"/>
</dbReference>
<keyword evidence="4" id="KW-0040">ANK repeat</keyword>
<evidence type="ECO:0000256" key="5">
    <source>
        <dbReference type="ARBA" id="ARBA00037244"/>
    </source>
</evidence>
<sequence>MEICQIRKLVGRKHITGNNIFHELAEVGSLTLLYRIRDNIDESFHSILQETNNDGESNIHIAVKKHSGEHAIKLIEVLVAMGADLNGTIGTSGCTVLHVTVWRKDYTLTKWLCQQSRINLHAKGWDGLTACQMAIIENDKQMIDIFQTHGAARAQPKVIESKSSNEKH</sequence>
<dbReference type="InterPro" id="IPR002110">
    <property type="entry name" value="Ankyrin_rpt"/>
</dbReference>
<evidence type="ECO:0000313" key="6">
    <source>
        <dbReference type="EMBL" id="AAX56958.1"/>
    </source>
</evidence>
<evidence type="ECO:0000256" key="3">
    <source>
        <dbReference type="ARBA" id="ARBA00022863"/>
    </source>
</evidence>
<organism evidence="6">
    <name type="scientific">Campoletis sonorensis ichnovirus</name>
    <name type="common">CsIV</name>
    <dbReference type="NCBI Taxonomy" id="10484"/>
    <lineage>
        <taxon>Viruses</taxon>
        <taxon>Viruses incertae sedis</taxon>
        <taxon>Polydnaviriformidae</taxon>
        <taxon>Ichnoviriform</taxon>
    </lineage>
</organism>